<proteinExistence type="predicted"/>
<feature type="compositionally biased region" description="Basic and acidic residues" evidence="1">
    <location>
        <begin position="1"/>
        <end position="25"/>
    </location>
</feature>
<keyword evidence="3" id="KW-1185">Reference proteome</keyword>
<sequence length="168" mass="19240">MKGQNARDKGPASERQKINKEEAERAPLPISDDEAEDWPTRLNGRKQLASRFCCTTSAGSFPASRCWKSSERIPQELDTAKGRCVHGGLHRRNFHYRFCSNYGHNLLLPSSFTTAQKYAAIELLVIDWYQRTLVAVMNERRLNAACSILWGEKKKHRTSSFQVKIKEL</sequence>
<evidence type="ECO:0000313" key="2">
    <source>
        <dbReference type="EnsemblMetazoa" id="OVOC11975.1"/>
    </source>
</evidence>
<dbReference type="EMBL" id="CMVM020000383">
    <property type="status" value="NOT_ANNOTATED_CDS"/>
    <property type="molecule type" value="Genomic_DNA"/>
</dbReference>
<evidence type="ECO:0000313" key="3">
    <source>
        <dbReference type="Proteomes" id="UP000024404"/>
    </source>
</evidence>
<feature type="region of interest" description="Disordered" evidence="1">
    <location>
        <begin position="1"/>
        <end position="37"/>
    </location>
</feature>
<dbReference type="EnsemblMetazoa" id="OVOC11975.1">
    <property type="protein sequence ID" value="OVOC11975.1"/>
    <property type="gene ID" value="WBGene00248784"/>
</dbReference>
<evidence type="ECO:0000256" key="1">
    <source>
        <dbReference type="SAM" id="MobiDB-lite"/>
    </source>
</evidence>
<protein>
    <submittedName>
        <fullName evidence="2">Uncharacterized protein</fullName>
    </submittedName>
</protein>
<accession>A0A8R1TMG7</accession>
<reference evidence="2" key="2">
    <citation type="submission" date="2022-06" db="UniProtKB">
        <authorList>
            <consortium name="EnsemblMetazoa"/>
        </authorList>
    </citation>
    <scope>IDENTIFICATION</scope>
</reference>
<reference evidence="3" key="1">
    <citation type="submission" date="2013-10" db="EMBL/GenBank/DDBJ databases">
        <title>Genome sequencing of Onchocerca volvulus.</title>
        <authorList>
            <person name="Cotton J."/>
            <person name="Tsai J."/>
            <person name="Stanley E."/>
            <person name="Tracey A."/>
            <person name="Holroyd N."/>
            <person name="Lustigman S."/>
            <person name="Berriman M."/>
        </authorList>
    </citation>
    <scope>NUCLEOTIDE SEQUENCE</scope>
</reference>
<organism evidence="2 3">
    <name type="scientific">Onchocerca volvulus</name>
    <dbReference type="NCBI Taxonomy" id="6282"/>
    <lineage>
        <taxon>Eukaryota</taxon>
        <taxon>Metazoa</taxon>
        <taxon>Ecdysozoa</taxon>
        <taxon>Nematoda</taxon>
        <taxon>Chromadorea</taxon>
        <taxon>Rhabditida</taxon>
        <taxon>Spirurina</taxon>
        <taxon>Spiruromorpha</taxon>
        <taxon>Filarioidea</taxon>
        <taxon>Onchocercidae</taxon>
        <taxon>Onchocerca</taxon>
    </lineage>
</organism>
<dbReference type="Proteomes" id="UP000024404">
    <property type="component" value="Unassembled WGS sequence"/>
</dbReference>
<name>A0A8R1TMG7_ONCVO</name>
<dbReference type="AlphaFoldDB" id="A0A8R1TMG7"/>